<proteinExistence type="predicted"/>
<protein>
    <submittedName>
        <fullName evidence="2">Uncharacterized protein</fullName>
    </submittedName>
</protein>
<name>A0ABQ7AY51_BRACR</name>
<feature type="region of interest" description="Disordered" evidence="1">
    <location>
        <begin position="1"/>
        <end position="63"/>
    </location>
</feature>
<dbReference type="EMBL" id="QGKV02001556">
    <property type="protein sequence ID" value="KAF3518979.1"/>
    <property type="molecule type" value="Genomic_DNA"/>
</dbReference>
<feature type="compositionally biased region" description="Basic and acidic residues" evidence="1">
    <location>
        <begin position="7"/>
        <end position="16"/>
    </location>
</feature>
<reference evidence="2 3" key="1">
    <citation type="journal article" date="2020" name="BMC Genomics">
        <title>Intraspecific diversification of the crop wild relative Brassica cretica Lam. using demographic model selection.</title>
        <authorList>
            <person name="Kioukis A."/>
            <person name="Michalopoulou V.A."/>
            <person name="Briers L."/>
            <person name="Pirintsos S."/>
            <person name="Studholme D.J."/>
            <person name="Pavlidis P."/>
            <person name="Sarris P.F."/>
        </authorList>
    </citation>
    <scope>NUCLEOTIDE SEQUENCE [LARGE SCALE GENOMIC DNA]</scope>
    <source>
        <strain evidence="3">cv. PFS-1207/04</strain>
    </source>
</reference>
<organism evidence="2 3">
    <name type="scientific">Brassica cretica</name>
    <name type="common">Mustard</name>
    <dbReference type="NCBI Taxonomy" id="69181"/>
    <lineage>
        <taxon>Eukaryota</taxon>
        <taxon>Viridiplantae</taxon>
        <taxon>Streptophyta</taxon>
        <taxon>Embryophyta</taxon>
        <taxon>Tracheophyta</taxon>
        <taxon>Spermatophyta</taxon>
        <taxon>Magnoliopsida</taxon>
        <taxon>eudicotyledons</taxon>
        <taxon>Gunneridae</taxon>
        <taxon>Pentapetalae</taxon>
        <taxon>rosids</taxon>
        <taxon>malvids</taxon>
        <taxon>Brassicales</taxon>
        <taxon>Brassicaceae</taxon>
        <taxon>Brassiceae</taxon>
        <taxon>Brassica</taxon>
    </lineage>
</organism>
<evidence type="ECO:0000313" key="2">
    <source>
        <dbReference type="EMBL" id="KAF3518979.1"/>
    </source>
</evidence>
<gene>
    <name evidence="2" type="ORF">DY000_02062734</name>
</gene>
<evidence type="ECO:0000256" key="1">
    <source>
        <dbReference type="SAM" id="MobiDB-lite"/>
    </source>
</evidence>
<accession>A0ABQ7AY51</accession>
<keyword evidence="3" id="KW-1185">Reference proteome</keyword>
<sequence>MRRSRRGERQSDEERSTSLLSRIETERRGEIIKRRDGLREDDAEESSRMETERQGQILTREIG</sequence>
<dbReference type="Proteomes" id="UP000266723">
    <property type="component" value="Unassembled WGS sequence"/>
</dbReference>
<feature type="compositionally biased region" description="Basic and acidic residues" evidence="1">
    <location>
        <begin position="23"/>
        <end position="53"/>
    </location>
</feature>
<comment type="caution">
    <text evidence="2">The sequence shown here is derived from an EMBL/GenBank/DDBJ whole genome shotgun (WGS) entry which is preliminary data.</text>
</comment>
<evidence type="ECO:0000313" key="3">
    <source>
        <dbReference type="Proteomes" id="UP000266723"/>
    </source>
</evidence>